<comment type="subcellular location">
    <subcellularLocation>
        <location evidence="1">Membrane</location>
        <topology evidence="1">Multi-pass membrane protein</topology>
    </subcellularLocation>
</comment>
<dbReference type="InterPro" id="IPR028823">
    <property type="entry name" value="NALCN"/>
</dbReference>
<feature type="transmembrane region" description="Helical" evidence="5">
    <location>
        <begin position="1369"/>
        <end position="1393"/>
    </location>
</feature>
<feature type="transmembrane region" description="Helical" evidence="5">
    <location>
        <begin position="593"/>
        <end position="617"/>
    </location>
</feature>
<dbReference type="InterPro" id="IPR027359">
    <property type="entry name" value="Volt_channel_dom_sf"/>
</dbReference>
<feature type="transmembrane region" description="Helical" evidence="5">
    <location>
        <begin position="52"/>
        <end position="69"/>
    </location>
</feature>
<dbReference type="InterPro" id="IPR005821">
    <property type="entry name" value="Ion_trans_dom"/>
</dbReference>
<feature type="transmembrane region" description="Helical" evidence="5">
    <location>
        <begin position="1233"/>
        <end position="1251"/>
    </location>
</feature>
<evidence type="ECO:0000259" key="6">
    <source>
        <dbReference type="Pfam" id="PF00520"/>
    </source>
</evidence>
<dbReference type="FunFam" id="1.10.287.70:FF:000060">
    <property type="entry name" value="Sodium leak channel non-selective protein"/>
    <property type="match status" value="1"/>
</dbReference>
<proteinExistence type="predicted"/>
<feature type="transmembrane region" description="Helical" evidence="5">
    <location>
        <begin position="1263"/>
        <end position="1289"/>
    </location>
</feature>
<protein>
    <submittedName>
        <fullName evidence="7">Sodium leak channel non-selective protein</fullName>
    </submittedName>
</protein>
<evidence type="ECO:0000256" key="1">
    <source>
        <dbReference type="ARBA" id="ARBA00004141"/>
    </source>
</evidence>
<feature type="transmembrane region" description="Helical" evidence="5">
    <location>
        <begin position="972"/>
        <end position="989"/>
    </location>
</feature>
<evidence type="ECO:0000256" key="3">
    <source>
        <dbReference type="ARBA" id="ARBA00022989"/>
    </source>
</evidence>
<name>A0A0V0UGA2_9BILA</name>
<evidence type="ECO:0000313" key="8">
    <source>
        <dbReference type="Proteomes" id="UP000055048"/>
    </source>
</evidence>
<dbReference type="GO" id="GO:0005886">
    <property type="term" value="C:plasma membrane"/>
    <property type="evidence" value="ECO:0007669"/>
    <property type="project" value="TreeGrafter"/>
</dbReference>
<keyword evidence="8" id="KW-1185">Reference proteome</keyword>
<dbReference type="OrthoDB" id="10069766at2759"/>
<feature type="transmembrane region" description="Helical" evidence="5">
    <location>
        <begin position="434"/>
        <end position="455"/>
    </location>
</feature>
<sequence length="1765" mass="204655">MATVTKAAAISSAMLARKQSYKGFDAFTSDHVGDSEKEAADIRWYDKRTSKILIITACLLSLISVSLNTPTTLDAFAHLQLITFVIDVFATIIFTAEAAIKMKYRGILKENNSYLRDRWGQFDFFMLICHWISVVTQVIELLLYFLPNLFPNAEHIRLLGLLRAPRPLIMLRLIRSLLKIQLPRNRISQIFKRSSQQVYNVTIFFLFFMSLYAILGVQLFGRMDYHCVKNGTDPKNVSIRDLAIPDTYCSPDTTGYQCPKGMECIRLKLTDSIEGYYGMFNDFAHSVFSVYMAASQEGWVYVMYDCIDSFPSWKTFLYFTTLIFFLAWLVKNVFIAVITETFAEIRVQFSQMWGNREMMTEVEIRQILEKKEESWRLIAMDAKQSKGWAPKICQDFYSSTVFQITIMILVLSNAFIHASFVHRHDGTDWFRKEIYYYIECGFTLIFNLECLFKVWCLSWKGYISRGLHKFEFILCVGSTLNIIKPLYDMNVFTYCQVFRVLRLIKASPMLEDFVYKIFGPGKKLGGIILFTISLLLLTSSISLQLFCFVNNLDMFRTLPQAIMSMFQIMTQEEWIEVVVETMRAVGDTLAPLVAIYFVTYHLLVTLIVLSLFVAVILDNLEMDEELKKVKQLKAREHTTSSRNKLPLRLRVFTHFPDRPQMVTVKRIPNEFPLPKIRDSFTRQYANDDQEELEDEREKSRTYNYRMPNDGMKKLRARKQTKIRQIGHLSAITGVTYVLNDSNKTRLMLSDSFGILPTSNLISNRKPSSFESRNRKHAKPPGGTKIKQIYQHLKENGDLFSPDDLSEKKEKSQGEIDIKAIQQKKRQAEMARSRLEEEMKENHPYFDKPLFVLNREHKIRKICQLIVYSKYMPTKTDPITQKPVLRKHQEIHELFGMMTYLDWTMFFLTCVSCISMLFEKPWPLDGRHLIMNNGYLQIAEYLFVIGMTFELLLKILANGLFFTPKAVIRDAGGVLTAFIYITSLIFLIWMPKHVQPNSGAQLFMIFRAMRPLRIYTLVPHIRRVVVELFKGFREILLVTILLVVLMFIFASYGVQMAGGKLAKCNDLTIKTKEECVGYFYQYVHVTKLKITGQGDPDLHPKLLVPRLWANPRNFNFDHIGNAMLALFEILSFKGWTVMRDVILDRLGAWAAIFVHIYVFIGCMIGLTLFVGVVIANYSENRGTALLTVDQRRWNDLKSRLKMAQPLYVPPRPPESSKIRKFLYDLSMSQYFKRFFTICVLLNSMLLFVPWSVEEEEHPETKETLKALIALSAVFTLLFAVEIICKVIAFTHRGFWQSVRNRIDLVITLFGLIWCLLHFFVALPTEKKNLREVTYLIGYSIVVMRFFTIVGRHSTLKMLMLTVFMSMLRSFFIIMAMFLLMLFYAYAGVILFGMVKYGQAVNRHANFRSSSNALAVLFRIVTGEDWNEVMHDCMRSPPYCWYFEGAAYWETDCGNYHGAIIYFCSFYLTITYIVLNLLVAIIMENFSLFYSSEEDALLSYADIRNFQTVWNIVDKEQKGYVVVRRVKFLLRLLKGRLEVDPEKDRLLFKHMCYEMEQLHNSDEVSFHDVLSMLSYRSVDIRKHLQLEELVQREELEYLIEEEVAKLTIRSWLEKCLRRMRQKEQNFSFINSLRAATAGLVEPIEVPAVVEINKADVPKKSVGSKLSQRSSLGNAIADTAKKLIPTAKSPFERGNGRSSSIKIRPKPLTGVAESIEDLKKETADLQMSPLHSNILNSTSSHSAAVLESEVYFETIDVKEWWNDAIRCG</sequence>
<dbReference type="GO" id="GO:0005261">
    <property type="term" value="F:monoatomic cation channel activity"/>
    <property type="evidence" value="ECO:0007669"/>
    <property type="project" value="InterPro"/>
</dbReference>
<keyword evidence="4 5" id="KW-0472">Membrane</keyword>
<dbReference type="STRING" id="144512.A0A0V0UGA2"/>
<dbReference type="PANTHER" id="PTHR46141">
    <property type="entry name" value="SODIUM LEAK CHANNEL NON-SELECTIVE PROTEIN"/>
    <property type="match status" value="1"/>
</dbReference>
<dbReference type="Gene3D" id="1.20.120.350">
    <property type="entry name" value="Voltage-gated potassium channels. Chain C"/>
    <property type="match status" value="4"/>
</dbReference>
<feature type="transmembrane region" description="Helical" evidence="5">
    <location>
        <begin position="893"/>
        <end position="917"/>
    </location>
</feature>
<organism evidence="7 8">
    <name type="scientific">Trichinella murrelli</name>
    <dbReference type="NCBI Taxonomy" id="144512"/>
    <lineage>
        <taxon>Eukaryota</taxon>
        <taxon>Metazoa</taxon>
        <taxon>Ecdysozoa</taxon>
        <taxon>Nematoda</taxon>
        <taxon>Enoplea</taxon>
        <taxon>Dorylaimia</taxon>
        <taxon>Trichinellida</taxon>
        <taxon>Trichinellidae</taxon>
        <taxon>Trichinella</taxon>
    </lineage>
</organism>
<dbReference type="FunFam" id="1.20.120.350:FF:000030">
    <property type="entry name" value="sodium leak channel non-selective protein"/>
    <property type="match status" value="1"/>
</dbReference>
<evidence type="ECO:0000256" key="2">
    <source>
        <dbReference type="ARBA" id="ARBA00022692"/>
    </source>
</evidence>
<dbReference type="GO" id="GO:0032230">
    <property type="term" value="P:positive regulation of synaptic transmission, GABAergic"/>
    <property type="evidence" value="ECO:0007669"/>
    <property type="project" value="TreeGrafter"/>
</dbReference>
<feature type="domain" description="Ion transport" evidence="6">
    <location>
        <begin position="1228"/>
        <end position="1491"/>
    </location>
</feature>
<feature type="transmembrane region" description="Helical" evidence="5">
    <location>
        <begin position="121"/>
        <end position="146"/>
    </location>
</feature>
<feature type="transmembrane region" description="Helical" evidence="5">
    <location>
        <begin position="1331"/>
        <end position="1348"/>
    </location>
</feature>
<feature type="transmembrane region" description="Helical" evidence="5">
    <location>
        <begin position="1147"/>
        <end position="1174"/>
    </location>
</feature>
<feature type="transmembrane region" description="Helical" evidence="5">
    <location>
        <begin position="1118"/>
        <end position="1135"/>
    </location>
</feature>
<evidence type="ECO:0000256" key="5">
    <source>
        <dbReference type="SAM" id="Phobius"/>
    </source>
</evidence>
<evidence type="ECO:0000313" key="7">
    <source>
        <dbReference type="EMBL" id="KRX49997.1"/>
    </source>
</evidence>
<feature type="transmembrane region" description="Helical" evidence="5">
    <location>
        <begin position="1457"/>
        <end position="1480"/>
    </location>
</feature>
<feature type="transmembrane region" description="Helical" evidence="5">
    <location>
        <begin position="198"/>
        <end position="220"/>
    </location>
</feature>
<gene>
    <name evidence="7" type="primary">NALCN</name>
    <name evidence="7" type="ORF">T05_15904</name>
</gene>
<dbReference type="FunFam" id="1.10.287.70:FF:000061">
    <property type="entry name" value="Sodium leak channel non-selective protein"/>
    <property type="match status" value="1"/>
</dbReference>
<reference evidence="7 8" key="1">
    <citation type="submission" date="2015-01" db="EMBL/GenBank/DDBJ databases">
        <title>Evolution of Trichinella species and genotypes.</title>
        <authorList>
            <person name="Korhonen P.K."/>
            <person name="Edoardo P."/>
            <person name="Giuseppe L.R."/>
            <person name="Gasser R.B."/>
        </authorList>
    </citation>
    <scope>NUCLEOTIDE SEQUENCE [LARGE SCALE GENOMIC DNA]</scope>
    <source>
        <strain evidence="7">ISS417</strain>
    </source>
</reference>
<feature type="domain" description="Ion transport" evidence="6">
    <location>
        <begin position="400"/>
        <end position="624"/>
    </location>
</feature>
<keyword evidence="2 5" id="KW-0812">Transmembrane</keyword>
<feature type="transmembrane region" description="Helical" evidence="5">
    <location>
        <begin position="524"/>
        <end position="546"/>
    </location>
</feature>
<dbReference type="Proteomes" id="UP000055048">
    <property type="component" value="Unassembled WGS sequence"/>
</dbReference>
<dbReference type="SUPFAM" id="SSF81324">
    <property type="entry name" value="Voltage-gated potassium channels"/>
    <property type="match status" value="4"/>
</dbReference>
<dbReference type="Gene3D" id="1.10.287.70">
    <property type="match status" value="4"/>
</dbReference>
<feature type="transmembrane region" description="Helical" evidence="5">
    <location>
        <begin position="1034"/>
        <end position="1053"/>
    </location>
</feature>
<feature type="transmembrane region" description="Helical" evidence="5">
    <location>
        <begin position="1301"/>
        <end position="1319"/>
    </location>
</feature>
<feature type="domain" description="Ion transport" evidence="6">
    <location>
        <begin position="51"/>
        <end position="347"/>
    </location>
</feature>
<feature type="transmembrane region" description="Helical" evidence="5">
    <location>
        <begin position="158"/>
        <end position="178"/>
    </location>
</feature>
<dbReference type="GO" id="GO:0032224">
    <property type="term" value="P:positive regulation of synaptic transmission, cholinergic"/>
    <property type="evidence" value="ECO:0007669"/>
    <property type="project" value="TreeGrafter"/>
</dbReference>
<evidence type="ECO:0000256" key="4">
    <source>
        <dbReference type="ARBA" id="ARBA00023136"/>
    </source>
</evidence>
<feature type="transmembrane region" description="Helical" evidence="5">
    <location>
        <begin position="937"/>
        <end position="960"/>
    </location>
</feature>
<dbReference type="Gene3D" id="1.10.238.10">
    <property type="entry name" value="EF-hand"/>
    <property type="match status" value="1"/>
</dbReference>
<dbReference type="Pfam" id="PF00520">
    <property type="entry name" value="Ion_trans"/>
    <property type="match status" value="4"/>
</dbReference>
<dbReference type="EMBL" id="JYDJ01000010">
    <property type="protein sequence ID" value="KRX49997.1"/>
    <property type="molecule type" value="Genomic_DNA"/>
</dbReference>
<feature type="domain" description="Ion transport" evidence="6">
    <location>
        <begin position="898"/>
        <end position="1179"/>
    </location>
</feature>
<feature type="transmembrane region" description="Helical" evidence="5">
    <location>
        <begin position="316"/>
        <end position="338"/>
    </location>
</feature>
<accession>A0A0V0UGA2</accession>
<dbReference type="PANTHER" id="PTHR46141:SF1">
    <property type="entry name" value="SODIUM LEAK CHANNEL NALCN"/>
    <property type="match status" value="1"/>
</dbReference>
<keyword evidence="3 5" id="KW-1133">Transmembrane helix</keyword>
<feature type="transmembrane region" description="Helical" evidence="5">
    <location>
        <begin position="401"/>
        <end position="422"/>
    </location>
</feature>
<feature type="transmembrane region" description="Helical" evidence="5">
    <location>
        <begin position="75"/>
        <end position="100"/>
    </location>
</feature>
<comment type="caution">
    <text evidence="7">The sequence shown here is derived from an EMBL/GenBank/DDBJ whole genome shotgun (WGS) entry which is preliminary data.</text>
</comment>